<keyword evidence="10" id="KW-1185">Reference proteome</keyword>
<dbReference type="PROSITE" id="PS50850">
    <property type="entry name" value="MFS"/>
    <property type="match status" value="1"/>
</dbReference>
<feature type="transmembrane region" description="Helical" evidence="7">
    <location>
        <begin position="395"/>
        <end position="416"/>
    </location>
</feature>
<feature type="transmembrane region" description="Helical" evidence="7">
    <location>
        <begin position="190"/>
        <end position="212"/>
    </location>
</feature>
<evidence type="ECO:0000259" key="8">
    <source>
        <dbReference type="PROSITE" id="PS50850"/>
    </source>
</evidence>
<evidence type="ECO:0000256" key="2">
    <source>
        <dbReference type="ARBA" id="ARBA00022448"/>
    </source>
</evidence>
<comment type="subcellular location">
    <subcellularLocation>
        <location evidence="1">Membrane</location>
        <topology evidence="1">Multi-pass membrane protein</topology>
    </subcellularLocation>
</comment>
<dbReference type="EMBL" id="AMGV01000018">
    <property type="protein sequence ID" value="KEF52366.1"/>
    <property type="molecule type" value="Genomic_DNA"/>
</dbReference>
<dbReference type="GeneID" id="25286504"/>
<dbReference type="InterPro" id="IPR010573">
    <property type="entry name" value="MFS_Str1/Tri12-like"/>
</dbReference>
<comment type="caution">
    <text evidence="9">The sequence shown here is derived from an EMBL/GenBank/DDBJ whole genome shotgun (WGS) entry which is preliminary data.</text>
</comment>
<evidence type="ECO:0000256" key="1">
    <source>
        <dbReference type="ARBA" id="ARBA00004141"/>
    </source>
</evidence>
<dbReference type="GO" id="GO:0022857">
    <property type="term" value="F:transmembrane transporter activity"/>
    <property type="evidence" value="ECO:0007669"/>
    <property type="project" value="InterPro"/>
</dbReference>
<dbReference type="OrthoDB" id="2587356at2759"/>
<feature type="transmembrane region" description="Helical" evidence="7">
    <location>
        <begin position="164"/>
        <end position="184"/>
    </location>
</feature>
<dbReference type="Gene3D" id="1.20.1250.20">
    <property type="entry name" value="MFS general substrate transporter like domains"/>
    <property type="match status" value="1"/>
</dbReference>
<evidence type="ECO:0000256" key="3">
    <source>
        <dbReference type="ARBA" id="ARBA00022692"/>
    </source>
</evidence>
<organism evidence="9 10">
    <name type="scientific">Exophiala aquamarina CBS 119918</name>
    <dbReference type="NCBI Taxonomy" id="1182545"/>
    <lineage>
        <taxon>Eukaryota</taxon>
        <taxon>Fungi</taxon>
        <taxon>Dikarya</taxon>
        <taxon>Ascomycota</taxon>
        <taxon>Pezizomycotina</taxon>
        <taxon>Eurotiomycetes</taxon>
        <taxon>Chaetothyriomycetidae</taxon>
        <taxon>Chaetothyriales</taxon>
        <taxon>Herpotrichiellaceae</taxon>
        <taxon>Exophiala</taxon>
    </lineage>
</organism>
<evidence type="ECO:0000313" key="10">
    <source>
        <dbReference type="Proteomes" id="UP000027920"/>
    </source>
</evidence>
<dbReference type="Proteomes" id="UP000027920">
    <property type="component" value="Unassembled WGS sequence"/>
</dbReference>
<feature type="transmembrane region" description="Helical" evidence="7">
    <location>
        <begin position="264"/>
        <end position="282"/>
    </location>
</feature>
<evidence type="ECO:0000256" key="7">
    <source>
        <dbReference type="SAM" id="Phobius"/>
    </source>
</evidence>
<evidence type="ECO:0000256" key="5">
    <source>
        <dbReference type="ARBA" id="ARBA00023136"/>
    </source>
</evidence>
<feature type="transmembrane region" description="Helical" evidence="7">
    <location>
        <begin position="127"/>
        <end position="152"/>
    </location>
</feature>
<keyword evidence="3 7" id="KW-0812">Transmembrane</keyword>
<evidence type="ECO:0000313" key="9">
    <source>
        <dbReference type="EMBL" id="KEF52366.1"/>
    </source>
</evidence>
<dbReference type="HOGENOM" id="CLU_000960_25_1_1"/>
<gene>
    <name evidence="9" type="ORF">A1O9_11607</name>
</gene>
<dbReference type="PANTHER" id="PTHR23501">
    <property type="entry name" value="MAJOR FACILITATOR SUPERFAMILY"/>
    <property type="match status" value="1"/>
</dbReference>
<keyword evidence="5 7" id="KW-0472">Membrane</keyword>
<reference evidence="9 10" key="1">
    <citation type="submission" date="2013-03" db="EMBL/GenBank/DDBJ databases">
        <title>The Genome Sequence of Exophiala aquamarina CBS 119918.</title>
        <authorList>
            <consortium name="The Broad Institute Genomics Platform"/>
            <person name="Cuomo C."/>
            <person name="de Hoog S."/>
            <person name="Gorbushina A."/>
            <person name="Walker B."/>
            <person name="Young S.K."/>
            <person name="Zeng Q."/>
            <person name="Gargeya S."/>
            <person name="Fitzgerald M."/>
            <person name="Haas B."/>
            <person name="Abouelleil A."/>
            <person name="Allen A.W."/>
            <person name="Alvarado L."/>
            <person name="Arachchi H.M."/>
            <person name="Berlin A.M."/>
            <person name="Chapman S.B."/>
            <person name="Gainer-Dewar J."/>
            <person name="Goldberg J."/>
            <person name="Griggs A."/>
            <person name="Gujja S."/>
            <person name="Hansen M."/>
            <person name="Howarth C."/>
            <person name="Imamovic A."/>
            <person name="Ireland A."/>
            <person name="Larimer J."/>
            <person name="McCowan C."/>
            <person name="Murphy C."/>
            <person name="Pearson M."/>
            <person name="Poon T.W."/>
            <person name="Priest M."/>
            <person name="Roberts A."/>
            <person name="Saif S."/>
            <person name="Shea T."/>
            <person name="Sisk P."/>
            <person name="Sykes S."/>
            <person name="Wortman J."/>
            <person name="Nusbaum C."/>
            <person name="Birren B."/>
        </authorList>
    </citation>
    <scope>NUCLEOTIDE SEQUENCE [LARGE SCALE GENOMIC DNA]</scope>
    <source>
        <strain evidence="9 10">CBS 119918</strain>
    </source>
</reference>
<accession>A0A072NXP6</accession>
<feature type="transmembrane region" description="Helical" evidence="7">
    <location>
        <begin position="524"/>
        <end position="542"/>
    </location>
</feature>
<feature type="transmembrane region" description="Helical" evidence="7">
    <location>
        <begin position="233"/>
        <end position="252"/>
    </location>
</feature>
<dbReference type="VEuPathDB" id="FungiDB:A1O9_11607"/>
<dbReference type="PANTHER" id="PTHR23501:SF195">
    <property type="entry name" value="PEP5"/>
    <property type="match status" value="1"/>
</dbReference>
<feature type="transmembrane region" description="Helical" evidence="7">
    <location>
        <begin position="303"/>
        <end position="325"/>
    </location>
</feature>
<feature type="region of interest" description="Disordered" evidence="6">
    <location>
        <begin position="560"/>
        <end position="586"/>
    </location>
</feature>
<sequence length="586" mass="62210">MGRGETAVQQQSAMATTNADALEAGRVTRWNHVKTFALVGAVLSLFFCELIILVGGGTFAQRVASEIGGAGLTSWPSLAVIIFTVALAAPLSQASDYWGRKWILVIPNIGGVAGAIISARANSMGMYIAGFCVGGIGFGAQGLILAVISEVLPRRFRSWAQAAANIMNALGSIFALTIGGYLVQSRPGGFRIYFYICAGIYAAAVVLVVLLYNPPPRELQSLSFKKKVQALDWPAYILLGSGTVLLCLGLLWAQNPYPWRDVHVLAPLLIGAVLLFLLAVYATRLKKDGLFHHALFHDRNFPISVVASAIEGMGYMTAAVFFPYALSVLQAGQLSTYSQYLCQMVGFCAFGIACALSGLYIYKTKSVRETGVGTFVFFLIFMCVMASVNERTPSANFWGYILFYGIALGMALVTFFTSAQLATPPELIATTTGICTGVRSLGGSIGLSIINAIFASGLSGNLGKKVTNAVVPLNLPQTSIGPLVGALSSGNVDALEEIPGITPEIISAAGLAIKQAYVVGFRNVFICGAAFMAVGIILTLFMRNPHSEFNAKIDAPIDASSDDGVENESKAVPEQQIEDSEIRGRV</sequence>
<feature type="transmembrane region" description="Helical" evidence="7">
    <location>
        <begin position="102"/>
        <end position="121"/>
    </location>
</feature>
<protein>
    <recommendedName>
        <fullName evidence="8">Major facilitator superfamily (MFS) profile domain-containing protein</fullName>
    </recommendedName>
</protein>
<feature type="transmembrane region" description="Helical" evidence="7">
    <location>
        <begin position="36"/>
        <end position="60"/>
    </location>
</feature>
<dbReference type="SUPFAM" id="SSF103473">
    <property type="entry name" value="MFS general substrate transporter"/>
    <property type="match status" value="1"/>
</dbReference>
<dbReference type="InterPro" id="IPR036259">
    <property type="entry name" value="MFS_trans_sf"/>
</dbReference>
<evidence type="ECO:0000256" key="4">
    <source>
        <dbReference type="ARBA" id="ARBA00022989"/>
    </source>
</evidence>
<feature type="transmembrane region" description="Helical" evidence="7">
    <location>
        <begin position="337"/>
        <end position="360"/>
    </location>
</feature>
<dbReference type="RefSeq" id="XP_013254956.1">
    <property type="nucleotide sequence ID" value="XM_013399502.1"/>
</dbReference>
<evidence type="ECO:0000256" key="6">
    <source>
        <dbReference type="SAM" id="MobiDB-lite"/>
    </source>
</evidence>
<feature type="transmembrane region" description="Helical" evidence="7">
    <location>
        <begin position="72"/>
        <end position="90"/>
    </location>
</feature>
<feature type="domain" description="Major facilitator superfamily (MFS) profile" evidence="8">
    <location>
        <begin position="33"/>
        <end position="547"/>
    </location>
</feature>
<dbReference type="AlphaFoldDB" id="A0A072NXP6"/>
<proteinExistence type="predicted"/>
<dbReference type="Pfam" id="PF06609">
    <property type="entry name" value="TRI12"/>
    <property type="match status" value="1"/>
</dbReference>
<keyword evidence="2" id="KW-0813">Transport</keyword>
<dbReference type="InterPro" id="IPR020846">
    <property type="entry name" value="MFS_dom"/>
</dbReference>
<keyword evidence="4 7" id="KW-1133">Transmembrane helix</keyword>
<feature type="transmembrane region" description="Helical" evidence="7">
    <location>
        <begin position="372"/>
        <end position="389"/>
    </location>
</feature>
<dbReference type="GO" id="GO:0005886">
    <property type="term" value="C:plasma membrane"/>
    <property type="evidence" value="ECO:0007669"/>
    <property type="project" value="TreeGrafter"/>
</dbReference>
<name>A0A072NXP6_9EURO</name>